<protein>
    <submittedName>
        <fullName evidence="16">Probable amino acid permease 7 isoform X1</fullName>
    </submittedName>
</protein>
<evidence type="ECO:0000256" key="5">
    <source>
        <dbReference type="ARBA" id="ARBA00022475"/>
    </source>
</evidence>
<dbReference type="OrthoDB" id="40134at2759"/>
<dbReference type="GeneID" id="101492771"/>
<evidence type="ECO:0000256" key="12">
    <source>
        <dbReference type="ARBA" id="ARBA00045588"/>
    </source>
</evidence>
<dbReference type="GO" id="GO:0005886">
    <property type="term" value="C:plasma membrane"/>
    <property type="evidence" value="ECO:0007669"/>
    <property type="project" value="UniProtKB-SubCell"/>
</dbReference>
<evidence type="ECO:0000256" key="4">
    <source>
        <dbReference type="ARBA" id="ARBA00022448"/>
    </source>
</evidence>
<feature type="transmembrane region" description="Helical" evidence="13">
    <location>
        <begin position="251"/>
        <end position="273"/>
    </location>
</feature>
<name>A0A1S2Y6I0_CICAR</name>
<dbReference type="InterPro" id="IPR013057">
    <property type="entry name" value="AA_transpt_TM"/>
</dbReference>
<evidence type="ECO:0000256" key="9">
    <source>
        <dbReference type="ARBA" id="ARBA00022989"/>
    </source>
</evidence>
<keyword evidence="7" id="KW-0769">Symport</keyword>
<evidence type="ECO:0000256" key="7">
    <source>
        <dbReference type="ARBA" id="ARBA00022847"/>
    </source>
</evidence>
<comment type="subcellular location">
    <subcellularLocation>
        <location evidence="2">Cell membrane</location>
    </subcellularLocation>
    <subcellularLocation>
        <location evidence="1">Endomembrane system</location>
        <topology evidence="1">Multi-pass membrane protein</topology>
    </subcellularLocation>
</comment>
<proteinExistence type="inferred from homology"/>
<keyword evidence="10 13" id="KW-0472">Membrane</keyword>
<feature type="transmembrane region" description="Helical" evidence="13">
    <location>
        <begin position="56"/>
        <end position="76"/>
    </location>
</feature>
<dbReference type="PaxDb" id="3827-XP_004500167.1"/>
<evidence type="ECO:0000256" key="6">
    <source>
        <dbReference type="ARBA" id="ARBA00022692"/>
    </source>
</evidence>
<organism evidence="15 16">
    <name type="scientific">Cicer arietinum</name>
    <name type="common">Chickpea</name>
    <name type="synonym">Garbanzo</name>
    <dbReference type="NCBI Taxonomy" id="3827"/>
    <lineage>
        <taxon>Eukaryota</taxon>
        <taxon>Viridiplantae</taxon>
        <taxon>Streptophyta</taxon>
        <taxon>Embryophyta</taxon>
        <taxon>Tracheophyta</taxon>
        <taxon>Spermatophyta</taxon>
        <taxon>Magnoliopsida</taxon>
        <taxon>eudicotyledons</taxon>
        <taxon>Gunneridae</taxon>
        <taxon>Pentapetalae</taxon>
        <taxon>rosids</taxon>
        <taxon>fabids</taxon>
        <taxon>Fabales</taxon>
        <taxon>Fabaceae</taxon>
        <taxon>Papilionoideae</taxon>
        <taxon>50 kb inversion clade</taxon>
        <taxon>NPAAA clade</taxon>
        <taxon>Hologalegina</taxon>
        <taxon>IRL clade</taxon>
        <taxon>Cicereae</taxon>
        <taxon>Cicer</taxon>
    </lineage>
</organism>
<sequence>MDEFESVRGWGHHLDDDIWHPQIKMDGKNSLQITRTASGAYDDDGRAKRTGNLKTAVAHIITAVIGSGVLSLAWSISQLGWIGGPIALVSCAIVTCISSFLLSDCYRHPDSVTGKRNYSYMDAVRVNLGQKRTFMAGCLQFLTLYGTSTAYVITTATSLRAILRSNCYHKEGHGAPCTYGGNTYMMLFGLVQIVMSFIPDLHNMTWVSVVAAVMSFTYSFIGLGLGMATFIKNGAIMGSVTGVPTAKITDKIWLIFQALGDIAYSYPYSMLFLEIQDTLESPPAENQTMKKASMTAIFITTFFYLCCGCFGYAAFGNATPGNLLTGFGFYEPFWLIDIANVCIVIHLVGGYQLYSQPIYTTADRWFTKNFPDSGFVNDFHKVKLPLLPTLHINLFRFCFRTTYVISTTGVAILFPYFNQVLGVLGAVNFWPLAIYFPVEMYFVQKKIGAWTRQWIVLRIFSFACFLVTLVGFVGSLEGIIREKLG</sequence>
<dbReference type="PANTHER" id="PTHR48017">
    <property type="entry name" value="OS05G0424000 PROTEIN-RELATED"/>
    <property type="match status" value="1"/>
</dbReference>
<reference evidence="16" key="2">
    <citation type="submission" date="2025-08" db="UniProtKB">
        <authorList>
            <consortium name="RefSeq"/>
        </authorList>
    </citation>
    <scope>IDENTIFICATION</scope>
    <source>
        <tissue evidence="16">Etiolated seedlings</tissue>
    </source>
</reference>
<keyword evidence="5" id="KW-1003">Cell membrane</keyword>
<keyword evidence="4" id="KW-0813">Transport</keyword>
<keyword evidence="6 13" id="KW-0812">Transmembrane</keyword>
<comment type="similarity">
    <text evidence="3">Belongs to the amino acid/polyamine transporter 2 family. Amino acid/auxin permease (AAAP) (TC 2.A.18.1) subfamily.</text>
</comment>
<dbReference type="KEGG" id="cam:101492771"/>
<evidence type="ECO:0000256" key="11">
    <source>
        <dbReference type="ARBA" id="ARBA00023294"/>
    </source>
</evidence>
<keyword evidence="15" id="KW-1185">Reference proteome</keyword>
<dbReference type="Proteomes" id="UP000087171">
    <property type="component" value="Chromosome Ca5"/>
</dbReference>
<comment type="function">
    <text evidence="12">Carrier protein involved in proton-driven auxin influx. Mediates the formation of auxin gradient from developing leaves (site of auxin biosynthesis) to tips by contributing to the loading of auxin in vascular tissues and facilitating acropetal (base to tip) auxin transport within inner tissues of the root apex, and basipetal (tip to base) auxin transport within outer tissues of the root apex. May be involved in lateral roots and nodules formation.</text>
</comment>
<keyword evidence="9 13" id="KW-1133">Transmembrane helix</keyword>
<evidence type="ECO:0000256" key="2">
    <source>
        <dbReference type="ARBA" id="ARBA00004236"/>
    </source>
</evidence>
<feature type="transmembrane region" description="Helical" evidence="13">
    <location>
        <begin position="333"/>
        <end position="354"/>
    </location>
</feature>
<feature type="transmembrane region" description="Helical" evidence="13">
    <location>
        <begin position="455"/>
        <end position="476"/>
    </location>
</feature>
<evidence type="ECO:0000256" key="1">
    <source>
        <dbReference type="ARBA" id="ARBA00004127"/>
    </source>
</evidence>
<dbReference type="GO" id="GO:0009734">
    <property type="term" value="P:auxin-activated signaling pathway"/>
    <property type="evidence" value="ECO:0007669"/>
    <property type="project" value="UniProtKB-KW"/>
</dbReference>
<dbReference type="Pfam" id="PF01490">
    <property type="entry name" value="Aa_trans"/>
    <property type="match status" value="1"/>
</dbReference>
<evidence type="ECO:0000313" key="16">
    <source>
        <dbReference type="RefSeq" id="XP_004500167.1"/>
    </source>
</evidence>
<feature type="transmembrane region" description="Helical" evidence="13">
    <location>
        <begin position="82"/>
        <end position="102"/>
    </location>
</feature>
<evidence type="ECO:0000313" key="15">
    <source>
        <dbReference type="Proteomes" id="UP000087171"/>
    </source>
</evidence>
<accession>A0A1S2Y6I0</accession>
<dbReference type="RefSeq" id="XP_004500167.1">
    <property type="nucleotide sequence ID" value="XM_004500110.3"/>
</dbReference>
<evidence type="ECO:0000256" key="10">
    <source>
        <dbReference type="ARBA" id="ARBA00023136"/>
    </source>
</evidence>
<evidence type="ECO:0000256" key="8">
    <source>
        <dbReference type="ARBA" id="ARBA00022970"/>
    </source>
</evidence>
<gene>
    <name evidence="16" type="primary">LOC101492771</name>
</gene>
<keyword evidence="11" id="KW-0927">Auxin signaling pathway</keyword>
<evidence type="ECO:0000256" key="3">
    <source>
        <dbReference type="ARBA" id="ARBA00005590"/>
    </source>
</evidence>
<feature type="transmembrane region" description="Helical" evidence="13">
    <location>
        <begin position="294"/>
        <end position="313"/>
    </location>
</feature>
<feature type="transmembrane region" description="Helical" evidence="13">
    <location>
        <begin position="141"/>
        <end position="163"/>
    </location>
</feature>
<feature type="transmembrane region" description="Helical" evidence="13">
    <location>
        <begin position="183"/>
        <end position="199"/>
    </location>
</feature>
<dbReference type="GO" id="GO:0012505">
    <property type="term" value="C:endomembrane system"/>
    <property type="evidence" value="ECO:0007669"/>
    <property type="project" value="UniProtKB-SubCell"/>
</dbReference>
<evidence type="ECO:0000259" key="14">
    <source>
        <dbReference type="Pfam" id="PF01490"/>
    </source>
</evidence>
<dbReference type="AlphaFoldDB" id="A0A1S2Y6I0"/>
<dbReference type="eggNOG" id="KOG1303">
    <property type="taxonomic scope" value="Eukaryota"/>
</dbReference>
<dbReference type="GO" id="GO:0006865">
    <property type="term" value="P:amino acid transport"/>
    <property type="evidence" value="ECO:0007669"/>
    <property type="project" value="UniProtKB-KW"/>
</dbReference>
<feature type="transmembrane region" description="Helical" evidence="13">
    <location>
        <begin position="423"/>
        <end position="443"/>
    </location>
</feature>
<reference evidence="15" key="1">
    <citation type="journal article" date="2013" name="Nat. Biotechnol.">
        <title>Draft genome sequence of chickpea (Cicer arietinum) provides a resource for trait improvement.</title>
        <authorList>
            <person name="Varshney R.K."/>
            <person name="Song C."/>
            <person name="Saxena R.K."/>
            <person name="Azam S."/>
            <person name="Yu S."/>
            <person name="Sharpe A.G."/>
            <person name="Cannon S."/>
            <person name="Baek J."/>
            <person name="Rosen B.D."/>
            <person name="Tar'an B."/>
            <person name="Millan T."/>
            <person name="Zhang X."/>
            <person name="Ramsay L.D."/>
            <person name="Iwata A."/>
            <person name="Wang Y."/>
            <person name="Nelson W."/>
            <person name="Farmer A.D."/>
            <person name="Gaur P.M."/>
            <person name="Soderlund C."/>
            <person name="Penmetsa R.V."/>
            <person name="Xu C."/>
            <person name="Bharti A.K."/>
            <person name="He W."/>
            <person name="Winter P."/>
            <person name="Zhao S."/>
            <person name="Hane J.K."/>
            <person name="Carrasquilla-Garcia N."/>
            <person name="Condie J.A."/>
            <person name="Upadhyaya H.D."/>
            <person name="Luo M.C."/>
            <person name="Thudi M."/>
            <person name="Gowda C.L."/>
            <person name="Singh N.P."/>
            <person name="Lichtenzveig J."/>
            <person name="Gali K.K."/>
            <person name="Rubio J."/>
            <person name="Nadarajan N."/>
            <person name="Dolezel J."/>
            <person name="Bansal K.C."/>
            <person name="Xu X."/>
            <person name="Edwards D."/>
            <person name="Zhang G."/>
            <person name="Kahl G."/>
            <person name="Gil J."/>
            <person name="Singh K.B."/>
            <person name="Datta S.K."/>
            <person name="Jackson S.A."/>
            <person name="Wang J."/>
            <person name="Cook D.R."/>
        </authorList>
    </citation>
    <scope>NUCLEOTIDE SEQUENCE [LARGE SCALE GENOMIC DNA]</scope>
    <source>
        <strain evidence="15">cv. CDC Frontier</strain>
    </source>
</reference>
<evidence type="ECO:0000256" key="13">
    <source>
        <dbReference type="SAM" id="Phobius"/>
    </source>
</evidence>
<feature type="domain" description="Amino acid transporter transmembrane" evidence="14">
    <location>
        <begin position="50"/>
        <end position="480"/>
    </location>
</feature>
<dbReference type="GO" id="GO:0015293">
    <property type="term" value="F:symporter activity"/>
    <property type="evidence" value="ECO:0007669"/>
    <property type="project" value="UniProtKB-KW"/>
</dbReference>
<feature type="transmembrane region" description="Helical" evidence="13">
    <location>
        <begin position="206"/>
        <end position="231"/>
    </location>
</feature>
<keyword evidence="8" id="KW-0029">Amino-acid transport</keyword>